<keyword evidence="2" id="KW-0472">Membrane</keyword>
<dbReference type="EMBL" id="JAXUIC010000009">
    <property type="protein sequence ID" value="KAK4573772.1"/>
    <property type="molecule type" value="Genomic_DNA"/>
</dbReference>
<dbReference type="CDD" id="cd00121">
    <property type="entry name" value="MATH"/>
    <property type="match status" value="1"/>
</dbReference>
<proteinExistence type="predicted"/>
<name>A0AAN7ELC5_QUERU</name>
<gene>
    <name evidence="4" type="ORF">RGQ29_031643</name>
</gene>
<dbReference type="AlphaFoldDB" id="A0AAN7ELC5"/>
<dbReference type="Proteomes" id="UP001324115">
    <property type="component" value="Unassembled WGS sequence"/>
</dbReference>
<dbReference type="PANTHER" id="PTHR26379:SF187">
    <property type="entry name" value="OS07G0655300 PROTEIN"/>
    <property type="match status" value="1"/>
</dbReference>
<keyword evidence="5" id="KW-1185">Reference proteome</keyword>
<evidence type="ECO:0000256" key="1">
    <source>
        <dbReference type="SAM" id="MobiDB-lite"/>
    </source>
</evidence>
<sequence length="324" mass="36175">MRRIVSPNSQPMFSSSSSSLSGSTPTPTPTTTSTSMTETVNGSHLFNISGYSLLKGIGIGKCVASNTFTAGGYSWEIYFYPDGKNVQDNATYVSLFIVLASEGTDVRALFELKLLDQSGKERHKVHNQFDSGPYTIRSRGSMWGYSHFFKRTDLETPDYLKDDCLKVYCRVGVVRSYTEGPEIYSIAVPPSNVGRNWGHLFETGKGTYVNFEVVGETFAAHSEGHSSGPSQRDNEGGEPRSRGRRSSWRDNGGGSGSRGTKLSRRRTSTLSRRRTQGPSTPSNEDENNQLGQFLAEQRKLLFGVFFFFLFLFLFFCLFVFLVFW</sequence>
<dbReference type="PROSITE" id="PS50144">
    <property type="entry name" value="MATH"/>
    <property type="match status" value="1"/>
</dbReference>
<dbReference type="Pfam" id="PF22486">
    <property type="entry name" value="MATH_2"/>
    <property type="match status" value="1"/>
</dbReference>
<dbReference type="SUPFAM" id="SSF49599">
    <property type="entry name" value="TRAF domain-like"/>
    <property type="match status" value="1"/>
</dbReference>
<feature type="compositionally biased region" description="Basic residues" evidence="1">
    <location>
        <begin position="261"/>
        <end position="275"/>
    </location>
</feature>
<dbReference type="SMART" id="SM00061">
    <property type="entry name" value="MATH"/>
    <property type="match status" value="1"/>
</dbReference>
<dbReference type="InterPro" id="IPR002083">
    <property type="entry name" value="MATH/TRAF_dom"/>
</dbReference>
<evidence type="ECO:0000259" key="3">
    <source>
        <dbReference type="PROSITE" id="PS50144"/>
    </source>
</evidence>
<organism evidence="4 5">
    <name type="scientific">Quercus rubra</name>
    <name type="common">Northern red oak</name>
    <name type="synonym">Quercus borealis</name>
    <dbReference type="NCBI Taxonomy" id="3512"/>
    <lineage>
        <taxon>Eukaryota</taxon>
        <taxon>Viridiplantae</taxon>
        <taxon>Streptophyta</taxon>
        <taxon>Embryophyta</taxon>
        <taxon>Tracheophyta</taxon>
        <taxon>Spermatophyta</taxon>
        <taxon>Magnoliopsida</taxon>
        <taxon>eudicotyledons</taxon>
        <taxon>Gunneridae</taxon>
        <taxon>Pentapetalae</taxon>
        <taxon>rosids</taxon>
        <taxon>fabids</taxon>
        <taxon>Fagales</taxon>
        <taxon>Fagaceae</taxon>
        <taxon>Quercus</taxon>
    </lineage>
</organism>
<dbReference type="InterPro" id="IPR008974">
    <property type="entry name" value="TRAF-like"/>
</dbReference>
<reference evidence="4 5" key="1">
    <citation type="journal article" date="2023" name="G3 (Bethesda)">
        <title>A haplotype-resolved chromosome-scale genome for Quercus rubra L. provides insights into the genetics of adaptive traits for red oak species.</title>
        <authorList>
            <person name="Kapoor B."/>
            <person name="Jenkins J."/>
            <person name="Schmutz J."/>
            <person name="Zhebentyayeva T."/>
            <person name="Kuelheim C."/>
            <person name="Coggeshall M."/>
            <person name="Heim C."/>
            <person name="Lasky J.R."/>
            <person name="Leites L."/>
            <person name="Islam-Faridi N."/>
            <person name="Romero-Severson J."/>
            <person name="DeLeo V.L."/>
            <person name="Lucas S.M."/>
            <person name="Lazic D."/>
            <person name="Gailing O."/>
            <person name="Carlson J."/>
            <person name="Staton M."/>
        </authorList>
    </citation>
    <scope>NUCLEOTIDE SEQUENCE [LARGE SCALE GENOMIC DNA]</scope>
    <source>
        <strain evidence="4">Pseudo-F2</strain>
    </source>
</reference>
<evidence type="ECO:0000313" key="5">
    <source>
        <dbReference type="Proteomes" id="UP001324115"/>
    </source>
</evidence>
<dbReference type="Gene3D" id="2.60.210.10">
    <property type="entry name" value="Apoptosis, Tumor Necrosis Factor Receptor Associated Protein 2, Chain A"/>
    <property type="match status" value="1"/>
</dbReference>
<keyword evidence="2" id="KW-1133">Transmembrane helix</keyword>
<dbReference type="PANTHER" id="PTHR26379">
    <property type="entry name" value="BTB/POZ AND MATH DOMAIN-CONTAINING PROTEIN 1"/>
    <property type="match status" value="1"/>
</dbReference>
<feature type="region of interest" description="Disordered" evidence="1">
    <location>
        <begin position="221"/>
        <end position="287"/>
    </location>
</feature>
<feature type="region of interest" description="Disordered" evidence="1">
    <location>
        <begin position="1"/>
        <end position="37"/>
    </location>
</feature>
<comment type="caution">
    <text evidence="4">The sequence shown here is derived from an EMBL/GenBank/DDBJ whole genome shotgun (WGS) entry which is preliminary data.</text>
</comment>
<evidence type="ECO:0000256" key="2">
    <source>
        <dbReference type="SAM" id="Phobius"/>
    </source>
</evidence>
<feature type="compositionally biased region" description="Basic and acidic residues" evidence="1">
    <location>
        <begin position="232"/>
        <end position="241"/>
    </location>
</feature>
<evidence type="ECO:0000313" key="4">
    <source>
        <dbReference type="EMBL" id="KAK4573772.1"/>
    </source>
</evidence>
<protein>
    <recommendedName>
        <fullName evidence="3">MATH domain-containing protein</fullName>
    </recommendedName>
</protein>
<dbReference type="GO" id="GO:0016567">
    <property type="term" value="P:protein ubiquitination"/>
    <property type="evidence" value="ECO:0007669"/>
    <property type="project" value="InterPro"/>
</dbReference>
<dbReference type="InterPro" id="IPR045005">
    <property type="entry name" value="BPM1-6"/>
</dbReference>
<feature type="transmembrane region" description="Helical" evidence="2">
    <location>
        <begin position="300"/>
        <end position="323"/>
    </location>
</feature>
<feature type="domain" description="MATH" evidence="3">
    <location>
        <begin position="41"/>
        <end position="171"/>
    </location>
</feature>
<keyword evidence="2" id="KW-0812">Transmembrane</keyword>
<accession>A0AAN7ELC5</accession>